<keyword evidence="3" id="KW-1185">Reference proteome</keyword>
<feature type="signal peptide" evidence="1">
    <location>
        <begin position="1"/>
        <end position="21"/>
    </location>
</feature>
<protein>
    <recommendedName>
        <fullName evidence="4">Lipoprotein</fullName>
    </recommendedName>
</protein>
<comment type="caution">
    <text evidence="2">The sequence shown here is derived from an EMBL/GenBank/DDBJ whole genome shotgun (WGS) entry which is preliminary data.</text>
</comment>
<dbReference type="PROSITE" id="PS51257">
    <property type="entry name" value="PROKAR_LIPOPROTEIN"/>
    <property type="match status" value="1"/>
</dbReference>
<name>A0ABU5VV99_9BACT</name>
<accession>A0ABU5VV99</accession>
<evidence type="ECO:0008006" key="4">
    <source>
        <dbReference type="Google" id="ProtNLM"/>
    </source>
</evidence>
<gene>
    <name evidence="2" type="ORF">SHI21_12200</name>
</gene>
<organism evidence="2 3">
    <name type="scientific">Bacteriovorax antarcticus</name>
    <dbReference type="NCBI Taxonomy" id="3088717"/>
    <lineage>
        <taxon>Bacteria</taxon>
        <taxon>Pseudomonadati</taxon>
        <taxon>Bdellovibrionota</taxon>
        <taxon>Bacteriovoracia</taxon>
        <taxon>Bacteriovoracales</taxon>
        <taxon>Bacteriovoracaceae</taxon>
        <taxon>Bacteriovorax</taxon>
    </lineage>
</organism>
<dbReference type="RefSeq" id="WP_323576871.1">
    <property type="nucleotide sequence ID" value="NZ_JAYGJQ010000002.1"/>
</dbReference>
<reference evidence="2 3" key="1">
    <citation type="submission" date="2023-11" db="EMBL/GenBank/DDBJ databases">
        <title>A Novel Polar Bacteriovorax (B. antarcticus) Isolated from the Biocrust in Antarctica.</title>
        <authorList>
            <person name="Mun W."/>
            <person name="Choi S.Y."/>
            <person name="Mitchell R.J."/>
        </authorList>
    </citation>
    <scope>NUCLEOTIDE SEQUENCE [LARGE SCALE GENOMIC DNA]</scope>
    <source>
        <strain evidence="2 3">PP10</strain>
    </source>
</reference>
<dbReference type="Proteomes" id="UP001302274">
    <property type="component" value="Unassembled WGS sequence"/>
</dbReference>
<evidence type="ECO:0000313" key="2">
    <source>
        <dbReference type="EMBL" id="MEA9356977.1"/>
    </source>
</evidence>
<sequence length="179" mass="19726">MKALLFLSMFILIASCSKSSAKTPPKPTISKPPVTLFCGHIHYGCEDVDTDTVEIEIKGPDKVQVIRQFHRSDLPFTSAFIGKFVKPEEINAKFDLKLTHKNSRFDQTTNAEGEIILTLTCADLSTFKDCKVSGHPAASNKKLGKIPGWDKTEGDVDQLSCNLKAFTTDQASVKDCTDE</sequence>
<keyword evidence="1" id="KW-0732">Signal</keyword>
<evidence type="ECO:0000256" key="1">
    <source>
        <dbReference type="SAM" id="SignalP"/>
    </source>
</evidence>
<dbReference type="EMBL" id="JAYGJQ010000002">
    <property type="protein sequence ID" value="MEA9356977.1"/>
    <property type="molecule type" value="Genomic_DNA"/>
</dbReference>
<proteinExistence type="predicted"/>
<evidence type="ECO:0000313" key="3">
    <source>
        <dbReference type="Proteomes" id="UP001302274"/>
    </source>
</evidence>
<feature type="chain" id="PRO_5047495409" description="Lipoprotein" evidence="1">
    <location>
        <begin position="22"/>
        <end position="179"/>
    </location>
</feature>